<dbReference type="Gene3D" id="3.40.250.10">
    <property type="entry name" value="Rhodanese-like domain"/>
    <property type="match status" value="1"/>
</dbReference>
<evidence type="ECO:0000256" key="8">
    <source>
        <dbReference type="SAM" id="MobiDB-lite"/>
    </source>
</evidence>
<dbReference type="CDD" id="cd01530">
    <property type="entry name" value="Cdc25"/>
    <property type="match status" value="1"/>
</dbReference>
<dbReference type="FunFam" id="3.40.250.10:FF:000004">
    <property type="entry name" value="M-phase inducer phosphatase 1 isoform X1"/>
    <property type="match status" value="1"/>
</dbReference>
<dbReference type="SUPFAM" id="SSF52821">
    <property type="entry name" value="Rhodanese/Cell cycle control phosphatase"/>
    <property type="match status" value="1"/>
</dbReference>
<evidence type="ECO:0000256" key="5">
    <source>
        <dbReference type="ARBA" id="ARBA00022912"/>
    </source>
</evidence>
<proteinExistence type="inferred from homology"/>
<evidence type="ECO:0000259" key="9">
    <source>
        <dbReference type="PROSITE" id="PS50206"/>
    </source>
</evidence>
<feature type="region of interest" description="Disordered" evidence="8">
    <location>
        <begin position="217"/>
        <end position="242"/>
    </location>
</feature>
<sequence>MDEFLGSVRPVGGGARSRPDDIPGVSSLPAPDVCHQMAHCRSLFSSVPASVHSPVSNLALDMNKLVGLGSQCDTPKRSVRARLEKVSSIASDVSSDAGLGMDYTSPIDTLDMEDSFEKAIQQSSRVHEKMPVRRNNSLPLQLLCFSPPLKGSEPDANRYGVFGQQPVRVDSSSSSSASSPWDNKENIPKECFEFKKPTQPVARTRMRSVDSAALKDPFAHRPNSAPALLVSPSSAQQPQFSDDSPLFLRCSSLASLDDDDDDDDGFLDVLDDNMENTDDMPQGMADLLTAPLVADGFGEGSPAIRWRPRSLFRSPSMPSPCVSRPCAKRPDCPRDDNSAPVQVKRRRSLARSEVTAEDVDSPKTACMQLQRSKSFCQADIDKVLDRNDGAAELIGDFSKPYALPTVEGKHQDLKYVTGETVVAAMKGEFGHLVERLIIIDCRYPYEYDGGHIKGALNLYLEDEVEDFLLRTSPPVAAACPDKRVVVLFHCEFSSERGPRMCRFVRERDRAMNDYPKLHYPELYVLKGGYKEFFPLFQVQCEPESYRAMMDEDFREDLRNCRLKSRSWAGERSKRSMYSRLKKL</sequence>
<dbReference type="PANTHER" id="PTHR10828:SF76">
    <property type="entry name" value="M-PHASE INDUCER PHOSPHATASE"/>
    <property type="match status" value="1"/>
</dbReference>
<dbReference type="GeneID" id="109528197"/>
<organism evidence="10 11">
    <name type="scientific">Hippocampus comes</name>
    <name type="common">Tiger tail seahorse</name>
    <dbReference type="NCBI Taxonomy" id="109280"/>
    <lineage>
        <taxon>Eukaryota</taxon>
        <taxon>Metazoa</taxon>
        <taxon>Chordata</taxon>
        <taxon>Craniata</taxon>
        <taxon>Vertebrata</taxon>
        <taxon>Euteleostomi</taxon>
        <taxon>Actinopterygii</taxon>
        <taxon>Neopterygii</taxon>
        <taxon>Teleostei</taxon>
        <taxon>Neoteleostei</taxon>
        <taxon>Acanthomorphata</taxon>
        <taxon>Syngnathiaria</taxon>
        <taxon>Syngnathiformes</taxon>
        <taxon>Syngnathoidei</taxon>
        <taxon>Syngnathidae</taxon>
        <taxon>Hippocampus</taxon>
    </lineage>
</organism>
<dbReference type="Proteomes" id="UP000264820">
    <property type="component" value="Unplaced"/>
</dbReference>
<dbReference type="SMART" id="SM00450">
    <property type="entry name" value="RHOD"/>
    <property type="match status" value="1"/>
</dbReference>
<dbReference type="InterPro" id="IPR001763">
    <property type="entry name" value="Rhodanese-like_dom"/>
</dbReference>
<dbReference type="PROSITE" id="PS50206">
    <property type="entry name" value="RHODANESE_3"/>
    <property type="match status" value="1"/>
</dbReference>
<feature type="compositionally biased region" description="Basic and acidic residues" evidence="8">
    <location>
        <begin position="328"/>
        <end position="337"/>
    </location>
</feature>
<dbReference type="Pfam" id="PF06617">
    <property type="entry name" value="M-inducer_phosp"/>
    <property type="match status" value="1"/>
</dbReference>
<dbReference type="GeneTree" id="ENSGT00940000158524"/>
<accession>A0A3Q2YW07</accession>
<dbReference type="KEGG" id="hcq:109528197"/>
<evidence type="ECO:0000313" key="11">
    <source>
        <dbReference type="Proteomes" id="UP000264820"/>
    </source>
</evidence>
<dbReference type="GO" id="GO:0005737">
    <property type="term" value="C:cytoplasm"/>
    <property type="evidence" value="ECO:0007669"/>
    <property type="project" value="TreeGrafter"/>
</dbReference>
<dbReference type="PANTHER" id="PTHR10828">
    <property type="entry name" value="M-PHASE INDUCER PHOSPHATASE DUAL SPECIFICITY PHOSPHATASE CDC25"/>
    <property type="match status" value="1"/>
</dbReference>
<reference evidence="10" key="2">
    <citation type="submission" date="2025-09" db="UniProtKB">
        <authorList>
            <consortium name="Ensembl"/>
        </authorList>
    </citation>
    <scope>IDENTIFICATION</scope>
</reference>
<dbReference type="InterPro" id="IPR036873">
    <property type="entry name" value="Rhodanese-like_dom_sf"/>
</dbReference>
<evidence type="ECO:0000256" key="3">
    <source>
        <dbReference type="ARBA" id="ARBA00022776"/>
    </source>
</evidence>
<keyword evidence="4 7" id="KW-0378">Hydrolase</keyword>
<protein>
    <recommendedName>
        <fullName evidence="7">M-phase inducer phosphatase</fullName>
        <ecNumber evidence="7">3.1.3.48</ecNumber>
    </recommendedName>
</protein>
<dbReference type="GO" id="GO:0004725">
    <property type="term" value="F:protein tyrosine phosphatase activity"/>
    <property type="evidence" value="ECO:0007669"/>
    <property type="project" value="UniProtKB-UniRule"/>
</dbReference>
<feature type="compositionally biased region" description="Low complexity" evidence="8">
    <location>
        <begin position="224"/>
        <end position="235"/>
    </location>
</feature>
<name>A0A3Q2YW07_HIPCM</name>
<dbReference type="RefSeq" id="XP_019746127.1">
    <property type="nucleotide sequence ID" value="XM_019890568.1"/>
</dbReference>
<evidence type="ECO:0000256" key="1">
    <source>
        <dbReference type="ARBA" id="ARBA00011065"/>
    </source>
</evidence>
<dbReference type="GO" id="GO:0010971">
    <property type="term" value="P:positive regulation of G2/M transition of mitotic cell cycle"/>
    <property type="evidence" value="ECO:0007669"/>
    <property type="project" value="TreeGrafter"/>
</dbReference>
<dbReference type="GO" id="GO:0005634">
    <property type="term" value="C:nucleus"/>
    <property type="evidence" value="ECO:0007669"/>
    <property type="project" value="TreeGrafter"/>
</dbReference>
<feature type="region of interest" description="Disordered" evidence="8">
    <location>
        <begin position="317"/>
        <end position="356"/>
    </location>
</feature>
<keyword evidence="3 7" id="KW-0498">Mitosis</keyword>
<comment type="function">
    <text evidence="7">Tyrosine protein phosphatase which functions as a dosage-dependent inducer of mitotic progression.</text>
</comment>
<keyword evidence="2 7" id="KW-0132">Cell division</keyword>
<dbReference type="Pfam" id="PF00581">
    <property type="entry name" value="Rhodanese"/>
    <property type="match status" value="1"/>
</dbReference>
<evidence type="ECO:0000256" key="2">
    <source>
        <dbReference type="ARBA" id="ARBA00022618"/>
    </source>
</evidence>
<dbReference type="CTD" id="994"/>
<comment type="similarity">
    <text evidence="1 7">Belongs to the MPI phosphatase family.</text>
</comment>
<comment type="catalytic activity">
    <reaction evidence="7">
        <text>O-phospho-L-tyrosyl-[protein] + H2O = L-tyrosyl-[protein] + phosphate</text>
        <dbReference type="Rhea" id="RHEA:10684"/>
        <dbReference type="Rhea" id="RHEA-COMP:10136"/>
        <dbReference type="Rhea" id="RHEA-COMP:20101"/>
        <dbReference type="ChEBI" id="CHEBI:15377"/>
        <dbReference type="ChEBI" id="CHEBI:43474"/>
        <dbReference type="ChEBI" id="CHEBI:46858"/>
        <dbReference type="ChEBI" id="CHEBI:61978"/>
        <dbReference type="EC" id="3.1.3.48"/>
    </reaction>
</comment>
<dbReference type="AlphaFoldDB" id="A0A3Q2YW07"/>
<keyword evidence="5 7" id="KW-0904">Protein phosphatase</keyword>
<evidence type="ECO:0000313" key="10">
    <source>
        <dbReference type="Ensembl" id="ENSHCOP00000023062.1"/>
    </source>
</evidence>
<dbReference type="GO" id="GO:0051301">
    <property type="term" value="P:cell division"/>
    <property type="evidence" value="ECO:0007669"/>
    <property type="project" value="UniProtKB-UniRule"/>
</dbReference>
<dbReference type="EC" id="3.1.3.48" evidence="7"/>
<dbReference type="GO" id="GO:0110032">
    <property type="term" value="P:positive regulation of G2/MI transition of meiotic cell cycle"/>
    <property type="evidence" value="ECO:0007669"/>
    <property type="project" value="TreeGrafter"/>
</dbReference>
<feature type="region of interest" description="Disordered" evidence="8">
    <location>
        <begin position="155"/>
        <end position="184"/>
    </location>
</feature>
<dbReference type="GO" id="GO:0000086">
    <property type="term" value="P:G2/M transition of mitotic cell cycle"/>
    <property type="evidence" value="ECO:0007669"/>
    <property type="project" value="TreeGrafter"/>
</dbReference>
<dbReference type="OMA" id="SFCHTEI"/>
<keyword evidence="6 7" id="KW-0131">Cell cycle</keyword>
<dbReference type="Ensembl" id="ENSHCOT00000025613.1">
    <property type="protein sequence ID" value="ENSHCOP00000023062.1"/>
    <property type="gene ID" value="ENSHCOG00000011279.1"/>
</dbReference>
<feature type="domain" description="Rhodanese" evidence="9">
    <location>
        <begin position="432"/>
        <end position="541"/>
    </location>
</feature>
<evidence type="ECO:0000256" key="6">
    <source>
        <dbReference type="ARBA" id="ARBA00023306"/>
    </source>
</evidence>
<dbReference type="OrthoDB" id="26523at2759"/>
<reference evidence="10" key="1">
    <citation type="submission" date="2025-08" db="UniProtKB">
        <authorList>
            <consortium name="Ensembl"/>
        </authorList>
    </citation>
    <scope>IDENTIFICATION</scope>
</reference>
<dbReference type="STRING" id="109280.ENSHCOP00000023062"/>
<evidence type="ECO:0000256" key="7">
    <source>
        <dbReference type="RuleBase" id="RU368028"/>
    </source>
</evidence>
<dbReference type="PRINTS" id="PR00716">
    <property type="entry name" value="MPIPHPHTASE"/>
</dbReference>
<evidence type="ECO:0000256" key="4">
    <source>
        <dbReference type="ARBA" id="ARBA00022801"/>
    </source>
</evidence>
<dbReference type="InterPro" id="IPR000751">
    <property type="entry name" value="MPI_Phosphatase"/>
</dbReference>
<feature type="region of interest" description="Disordered" evidence="8">
    <location>
        <begin position="1"/>
        <end position="27"/>
    </location>
</feature>
<keyword evidence="11" id="KW-1185">Reference proteome</keyword>